<keyword evidence="3" id="KW-1185">Reference proteome</keyword>
<keyword evidence="1" id="KW-0812">Transmembrane</keyword>
<dbReference type="Proteomes" id="UP000216020">
    <property type="component" value="Unassembled WGS sequence"/>
</dbReference>
<accession>A0A261S978</accession>
<reference evidence="3" key="1">
    <citation type="submission" date="2017-05" db="EMBL/GenBank/DDBJ databases">
        <title>Complete and WGS of Bordetella genogroups.</title>
        <authorList>
            <person name="Spilker T."/>
            <person name="Lipuma J."/>
        </authorList>
    </citation>
    <scope>NUCLEOTIDE SEQUENCE [LARGE SCALE GENOMIC DNA]</scope>
    <source>
        <strain evidence="3">AU16122</strain>
    </source>
</reference>
<keyword evidence="1" id="KW-1133">Transmembrane helix</keyword>
<feature type="transmembrane region" description="Helical" evidence="1">
    <location>
        <begin position="40"/>
        <end position="64"/>
    </location>
</feature>
<organism evidence="2 3">
    <name type="scientific">Bordetella genomosp. 10</name>
    <dbReference type="NCBI Taxonomy" id="1416804"/>
    <lineage>
        <taxon>Bacteria</taxon>
        <taxon>Pseudomonadati</taxon>
        <taxon>Pseudomonadota</taxon>
        <taxon>Betaproteobacteria</taxon>
        <taxon>Burkholderiales</taxon>
        <taxon>Alcaligenaceae</taxon>
        <taxon>Bordetella</taxon>
    </lineage>
</organism>
<proteinExistence type="predicted"/>
<sequence length="108" mass="11821">MSMTGTLGAALSTGIWGLIAGTVLAWLTEAWLRRHAWPRQLLWVGRLVIVGAVVLFPQGLRLWFPGPLVNQYLPHTLTNMELRLLVKIAFGASVLGILLAAFYDPGAK</sequence>
<name>A0A261S978_9BORD</name>
<dbReference type="AlphaFoldDB" id="A0A261S978"/>
<protein>
    <submittedName>
        <fullName evidence="2">Uncharacterized protein</fullName>
    </submittedName>
</protein>
<evidence type="ECO:0000313" key="2">
    <source>
        <dbReference type="EMBL" id="OZI33939.1"/>
    </source>
</evidence>
<evidence type="ECO:0000256" key="1">
    <source>
        <dbReference type="SAM" id="Phobius"/>
    </source>
</evidence>
<keyword evidence="1" id="KW-0472">Membrane</keyword>
<dbReference type="EMBL" id="NEVM01000002">
    <property type="protein sequence ID" value="OZI33939.1"/>
    <property type="molecule type" value="Genomic_DNA"/>
</dbReference>
<feature type="transmembrane region" description="Helical" evidence="1">
    <location>
        <begin position="84"/>
        <end position="103"/>
    </location>
</feature>
<comment type="caution">
    <text evidence="2">The sequence shown here is derived from an EMBL/GenBank/DDBJ whole genome shotgun (WGS) entry which is preliminary data.</text>
</comment>
<gene>
    <name evidence="2" type="ORF">CAL29_10235</name>
</gene>
<feature type="transmembrane region" description="Helical" evidence="1">
    <location>
        <begin position="6"/>
        <end position="28"/>
    </location>
</feature>
<evidence type="ECO:0000313" key="3">
    <source>
        <dbReference type="Proteomes" id="UP000216020"/>
    </source>
</evidence>